<sequence length="172" mass="19031">MLLAVFSLQGLGYFTNLLDRVAGRNSNQLPFQAQLDNVLDEVRDVSDELDSRLKSTSSKLQTRLRLLETDRNLKSSDSIMLLSSVATFYLPLGLSASLLSMSTRLADFVYMLYDFVALAFVQLTMTVGLAAVIQILMPAYRALLDVPFVGFIIVIPWGVVSTSGRNTTRASR</sequence>
<evidence type="ECO:0000313" key="2">
    <source>
        <dbReference type="EMBL" id="KAL2858517.1"/>
    </source>
</evidence>
<evidence type="ECO:0000256" key="1">
    <source>
        <dbReference type="SAM" id="Phobius"/>
    </source>
</evidence>
<reference evidence="2 3" key="1">
    <citation type="submission" date="2024-07" db="EMBL/GenBank/DDBJ databases">
        <title>Section-level genome sequencing and comparative genomics of Aspergillus sections Usti and Cavernicolus.</title>
        <authorList>
            <consortium name="Lawrence Berkeley National Laboratory"/>
            <person name="Nybo J.L."/>
            <person name="Vesth T.C."/>
            <person name="Theobald S."/>
            <person name="Frisvad J.C."/>
            <person name="Larsen T.O."/>
            <person name="Kjaerboelling I."/>
            <person name="Rothschild-Mancinelli K."/>
            <person name="Lyhne E.K."/>
            <person name="Kogle M.E."/>
            <person name="Barry K."/>
            <person name="Clum A."/>
            <person name="Na H."/>
            <person name="Ledsgaard L."/>
            <person name="Lin J."/>
            <person name="Lipzen A."/>
            <person name="Kuo A."/>
            <person name="Riley R."/>
            <person name="Mondo S."/>
            <person name="Labutti K."/>
            <person name="Haridas S."/>
            <person name="Pangalinan J."/>
            <person name="Salamov A.A."/>
            <person name="Simmons B.A."/>
            <person name="Magnuson J.K."/>
            <person name="Chen J."/>
            <person name="Drula E."/>
            <person name="Henrissat B."/>
            <person name="Wiebenga A."/>
            <person name="Lubbers R.J."/>
            <person name="Gomes A.C."/>
            <person name="Makela M.R."/>
            <person name="Stajich J."/>
            <person name="Grigoriev I.V."/>
            <person name="Mortensen U.H."/>
            <person name="De Vries R.P."/>
            <person name="Baker S.E."/>
            <person name="Andersen M.R."/>
        </authorList>
    </citation>
    <scope>NUCLEOTIDE SEQUENCE [LARGE SCALE GENOMIC DNA]</scope>
    <source>
        <strain evidence="2 3">CBS 123904</strain>
    </source>
</reference>
<feature type="transmembrane region" description="Helical" evidence="1">
    <location>
        <begin position="79"/>
        <end position="99"/>
    </location>
</feature>
<name>A0ABR4L1W9_9EURO</name>
<proteinExistence type="predicted"/>
<comment type="caution">
    <text evidence="2">The sequence shown here is derived from an EMBL/GenBank/DDBJ whole genome shotgun (WGS) entry which is preliminary data.</text>
</comment>
<accession>A0ABR4L1W9</accession>
<keyword evidence="1" id="KW-0472">Membrane</keyword>
<keyword evidence="1" id="KW-1133">Transmembrane helix</keyword>
<evidence type="ECO:0000313" key="3">
    <source>
        <dbReference type="Proteomes" id="UP001610446"/>
    </source>
</evidence>
<keyword evidence="1" id="KW-0812">Transmembrane</keyword>
<keyword evidence="3" id="KW-1185">Reference proteome</keyword>
<protein>
    <submittedName>
        <fullName evidence="2">Uncharacterized protein</fullName>
    </submittedName>
</protein>
<dbReference type="Proteomes" id="UP001610446">
    <property type="component" value="Unassembled WGS sequence"/>
</dbReference>
<feature type="transmembrane region" description="Helical" evidence="1">
    <location>
        <begin position="142"/>
        <end position="160"/>
    </location>
</feature>
<gene>
    <name evidence="2" type="ORF">BJY01DRAFT_241846</name>
</gene>
<dbReference type="EMBL" id="JBFXLU010000001">
    <property type="protein sequence ID" value="KAL2858517.1"/>
    <property type="molecule type" value="Genomic_DNA"/>
</dbReference>
<organism evidence="2 3">
    <name type="scientific">Aspergillus pseudoustus</name>
    <dbReference type="NCBI Taxonomy" id="1810923"/>
    <lineage>
        <taxon>Eukaryota</taxon>
        <taxon>Fungi</taxon>
        <taxon>Dikarya</taxon>
        <taxon>Ascomycota</taxon>
        <taxon>Pezizomycotina</taxon>
        <taxon>Eurotiomycetes</taxon>
        <taxon>Eurotiomycetidae</taxon>
        <taxon>Eurotiales</taxon>
        <taxon>Aspergillaceae</taxon>
        <taxon>Aspergillus</taxon>
        <taxon>Aspergillus subgen. Nidulantes</taxon>
    </lineage>
</organism>
<feature type="transmembrane region" description="Helical" evidence="1">
    <location>
        <begin position="111"/>
        <end position="136"/>
    </location>
</feature>